<keyword evidence="3" id="KW-0449">Lipoprotein</keyword>
<dbReference type="KEGG" id="lrs:PX52LOC_08019"/>
<evidence type="ECO:0000313" key="3">
    <source>
        <dbReference type="EMBL" id="QEL20898.1"/>
    </source>
</evidence>
<dbReference type="Proteomes" id="UP000324974">
    <property type="component" value="Chromosome"/>
</dbReference>
<dbReference type="EMBL" id="CP042425">
    <property type="protein sequence ID" value="QEL20898.1"/>
    <property type="molecule type" value="Genomic_DNA"/>
</dbReference>
<gene>
    <name evidence="3" type="ORF">PX52LOC_08019</name>
</gene>
<keyword evidence="4" id="KW-1185">Reference proteome</keyword>
<accession>A0A5C1AVR4</accession>
<sequence length="201" mass="20600">MTFRRVRTALLLSCFPVTGCGTIANVVTHGPDGEGKIPFGGVKHDMAFVREGIGGGAGKAHHPAGSGQSPGTLAAFVCAADLPFSLVGDIVTWPYTKAYTRINEPIPYPPVTMSALPPLQGIPIPPPPAPDTKSAPVPTAPSSQPMPLPVPTTKLPTSAAPQPSPPEGTPAPVPTPPVPEIMPEKIPQPGSDAVLPKLTTP</sequence>
<feature type="region of interest" description="Disordered" evidence="1">
    <location>
        <begin position="119"/>
        <end position="201"/>
    </location>
</feature>
<feature type="signal peptide" evidence="2">
    <location>
        <begin position="1"/>
        <end position="19"/>
    </location>
</feature>
<proteinExistence type="predicted"/>
<evidence type="ECO:0000256" key="2">
    <source>
        <dbReference type="SAM" id="SignalP"/>
    </source>
</evidence>
<dbReference type="OrthoDB" id="289062at2"/>
<keyword evidence="2" id="KW-0732">Signal</keyword>
<feature type="compositionally biased region" description="Pro residues" evidence="1">
    <location>
        <begin position="162"/>
        <end position="180"/>
    </location>
</feature>
<protein>
    <submittedName>
        <fullName evidence="3">YceK/YidQ family lipoprotein</fullName>
    </submittedName>
</protein>
<organism evidence="3 4">
    <name type="scientific">Limnoglobus roseus</name>
    <dbReference type="NCBI Taxonomy" id="2598579"/>
    <lineage>
        <taxon>Bacteria</taxon>
        <taxon>Pseudomonadati</taxon>
        <taxon>Planctomycetota</taxon>
        <taxon>Planctomycetia</taxon>
        <taxon>Gemmatales</taxon>
        <taxon>Gemmataceae</taxon>
        <taxon>Limnoglobus</taxon>
    </lineage>
</organism>
<evidence type="ECO:0000256" key="1">
    <source>
        <dbReference type="SAM" id="MobiDB-lite"/>
    </source>
</evidence>
<name>A0A5C1AVR4_9BACT</name>
<reference evidence="4" key="1">
    <citation type="submission" date="2019-08" db="EMBL/GenBank/DDBJ databases">
        <title>Limnoglobus roseus gen. nov., sp. nov., a novel freshwater planctomycete with a giant genome from the family Gemmataceae.</title>
        <authorList>
            <person name="Kulichevskaya I.S."/>
            <person name="Naumoff D.G."/>
            <person name="Miroshnikov K."/>
            <person name="Ivanova A."/>
            <person name="Philippov D.A."/>
            <person name="Hakobyan A."/>
            <person name="Rijpstra I.C."/>
            <person name="Sinninghe Damste J.S."/>
            <person name="Liesack W."/>
            <person name="Dedysh S.N."/>
        </authorList>
    </citation>
    <scope>NUCLEOTIDE SEQUENCE [LARGE SCALE GENOMIC DNA]</scope>
    <source>
        <strain evidence="4">PX52</strain>
    </source>
</reference>
<feature type="chain" id="PRO_5023134812" evidence="2">
    <location>
        <begin position="20"/>
        <end position="201"/>
    </location>
</feature>
<dbReference type="AlphaFoldDB" id="A0A5C1AVR4"/>
<evidence type="ECO:0000313" key="4">
    <source>
        <dbReference type="Proteomes" id="UP000324974"/>
    </source>
</evidence>